<evidence type="ECO:0000313" key="3">
    <source>
        <dbReference type="Proteomes" id="UP000001473"/>
    </source>
</evidence>
<protein>
    <submittedName>
        <fullName evidence="2">Uncharacterized protein</fullName>
    </submittedName>
</protein>
<evidence type="ECO:0000313" key="2">
    <source>
        <dbReference type="EMBL" id="ACR18089.1"/>
    </source>
</evidence>
<dbReference type="EMBL" id="CP001620">
    <property type="protein sequence ID" value="ACR18089.1"/>
    <property type="molecule type" value="Genomic_DNA"/>
</dbReference>
<reference evidence="2 3" key="1">
    <citation type="journal article" date="2008" name="J. Biotechnol.">
        <title>Ultrafast pyrosequencing of Corynebacterium kroppenstedtii DSM44385 revealed insights into the physiology of a lipophilic corynebacterium that lacks mycolic acids.</title>
        <authorList>
            <person name="Tauch A."/>
            <person name="Schneider J."/>
            <person name="Szczepanowski R."/>
            <person name="Tilker A."/>
            <person name="Viehoever P."/>
            <person name="Gartemann K.-H."/>
            <person name="Arnold W."/>
            <person name="Blom J."/>
            <person name="Brinkrolf K."/>
            <person name="Brune I."/>
            <person name="Goetker S."/>
            <person name="Weisshaar B."/>
            <person name="Goesmann A."/>
            <person name="Droege M."/>
            <person name="Puehler A."/>
        </authorList>
    </citation>
    <scope>NUCLEOTIDE SEQUENCE [LARGE SCALE GENOMIC DNA]</scope>
    <source>
        <strain evidence="3">DSM 44385 / JCM 11950 / CIP 105744 / CCUG 35717</strain>
    </source>
</reference>
<sequence length="54" mass="5842">MAGYCPALPVYGQRVVSWCGSDGGRQKRSVFTVMGALLAGGLVTLYPLWRCVLH</sequence>
<keyword evidence="1" id="KW-1133">Transmembrane helix</keyword>
<dbReference type="KEGG" id="ckp:ckrop_1347"/>
<proteinExistence type="predicted"/>
<organism evidence="2 3">
    <name type="scientific">Corynebacterium kroppenstedtii (strain DSM 44385 / JCM 11950 / CIP 105744 / CCUG 35717)</name>
    <dbReference type="NCBI Taxonomy" id="645127"/>
    <lineage>
        <taxon>Bacteria</taxon>
        <taxon>Bacillati</taxon>
        <taxon>Actinomycetota</taxon>
        <taxon>Actinomycetes</taxon>
        <taxon>Mycobacteriales</taxon>
        <taxon>Corynebacteriaceae</taxon>
        <taxon>Corynebacterium</taxon>
    </lineage>
</organism>
<keyword evidence="1" id="KW-0472">Membrane</keyword>
<gene>
    <name evidence="2" type="ordered locus">ckrop_1347</name>
</gene>
<keyword evidence="3" id="KW-1185">Reference proteome</keyword>
<keyword evidence="1" id="KW-0812">Transmembrane</keyword>
<dbReference type="AlphaFoldDB" id="C4LJT4"/>
<dbReference type="STRING" id="645127.ckrop_1347"/>
<feature type="transmembrane region" description="Helical" evidence="1">
    <location>
        <begin position="30"/>
        <end position="49"/>
    </location>
</feature>
<name>C4LJT4_CORK4</name>
<dbReference type="HOGENOM" id="CLU_3042460_0_0_11"/>
<accession>C4LJT4</accession>
<dbReference type="Proteomes" id="UP000001473">
    <property type="component" value="Chromosome"/>
</dbReference>
<evidence type="ECO:0000256" key="1">
    <source>
        <dbReference type="SAM" id="Phobius"/>
    </source>
</evidence>